<evidence type="ECO:0000313" key="10">
    <source>
        <dbReference type="EMBL" id="MFC1403745.1"/>
    </source>
</evidence>
<feature type="transmembrane region" description="Helical" evidence="8">
    <location>
        <begin position="235"/>
        <end position="258"/>
    </location>
</feature>
<feature type="compositionally biased region" description="Acidic residues" evidence="7">
    <location>
        <begin position="716"/>
        <end position="727"/>
    </location>
</feature>
<dbReference type="PANTHER" id="PTHR33406:SF6">
    <property type="entry name" value="MEMBRANE PROTEIN YDGH-RELATED"/>
    <property type="match status" value="1"/>
</dbReference>
<comment type="caution">
    <text evidence="10">The sequence shown here is derived from an EMBL/GenBank/DDBJ whole genome shotgun (WGS) entry which is preliminary data.</text>
</comment>
<feature type="transmembrane region" description="Helical" evidence="8">
    <location>
        <begin position="311"/>
        <end position="334"/>
    </location>
</feature>
<evidence type="ECO:0000256" key="3">
    <source>
        <dbReference type="ARBA" id="ARBA00022475"/>
    </source>
</evidence>
<evidence type="ECO:0000313" key="11">
    <source>
        <dbReference type="Proteomes" id="UP001592528"/>
    </source>
</evidence>
<dbReference type="InterPro" id="IPR050545">
    <property type="entry name" value="Mycobact_MmpL"/>
</dbReference>
<dbReference type="EMBL" id="JBHEZZ010000011">
    <property type="protein sequence ID" value="MFC1403745.1"/>
    <property type="molecule type" value="Genomic_DNA"/>
</dbReference>
<feature type="transmembrane region" description="Helical" evidence="8">
    <location>
        <begin position="12"/>
        <end position="35"/>
    </location>
</feature>
<evidence type="ECO:0000256" key="2">
    <source>
        <dbReference type="ARBA" id="ARBA00010157"/>
    </source>
</evidence>
<protein>
    <submittedName>
        <fullName evidence="10">MMPL family transporter</fullName>
    </submittedName>
</protein>
<feature type="transmembrane region" description="Helical" evidence="8">
    <location>
        <begin position="279"/>
        <end position="299"/>
    </location>
</feature>
<feature type="transmembrane region" description="Helical" evidence="8">
    <location>
        <begin position="661"/>
        <end position="689"/>
    </location>
</feature>
<evidence type="ECO:0000256" key="6">
    <source>
        <dbReference type="ARBA" id="ARBA00023136"/>
    </source>
</evidence>
<dbReference type="PANTHER" id="PTHR33406">
    <property type="entry name" value="MEMBRANE PROTEIN MJ1562-RELATED"/>
    <property type="match status" value="1"/>
</dbReference>
<feature type="transmembrane region" description="Helical" evidence="8">
    <location>
        <begin position="178"/>
        <end position="196"/>
    </location>
</feature>
<keyword evidence="4 8" id="KW-0812">Transmembrane</keyword>
<comment type="similarity">
    <text evidence="2">Belongs to the resistance-nodulation-cell division (RND) (TC 2.A.6) family. MmpL subfamily.</text>
</comment>
<evidence type="ECO:0000256" key="7">
    <source>
        <dbReference type="SAM" id="MobiDB-lite"/>
    </source>
</evidence>
<dbReference type="Proteomes" id="UP001592528">
    <property type="component" value="Unassembled WGS sequence"/>
</dbReference>
<feature type="transmembrane region" description="Helical" evidence="8">
    <location>
        <begin position="524"/>
        <end position="543"/>
    </location>
</feature>
<accession>A0ABV6UQP1</accession>
<gene>
    <name evidence="10" type="ORF">ACEZDJ_20855</name>
</gene>
<evidence type="ECO:0000256" key="8">
    <source>
        <dbReference type="SAM" id="Phobius"/>
    </source>
</evidence>
<evidence type="ECO:0000256" key="4">
    <source>
        <dbReference type="ARBA" id="ARBA00022692"/>
    </source>
</evidence>
<sequence length="727" mass="76592">MFHRIGRTVVRHPVWTIVAWIVAAVVIAMTAPTLASNSDESSFLPKSYESIQAMTLQQKAFPAAFTPAAEALFQRTDGQQLTAADKAEISSITTQLNKETIKDVQGVFPGAYSSDGKYGLSLVKMDDKSNGQPSQADAAKALRADLATLTKGTDINAKLGGSAAQVLDQQDASKRGQSLIGIGTFVIIIVAMILIFRAPLMAILPLLLIGVVAMAANGLIADITKLLGLESNSSVSGILIVVLFGVGTDYILFLMFRYRERLRAGDDSKEAMITAVGRVGEAIASAAGAVIIAFLALSLSSVSFLKQMGPALAISVGVTLIAGLTLVPAVFSLIPPRVLFWPSKKWQVEPQGSAFAKVGRGVQRRPALVAIVSGLLMVVLALVATSYKASFDFASGSMPKTKESMVVQDIMTKAYSAGAAQPTQIYLTSESGAPLDKTAVAAFDQKITTVPGVSTVSPATYNKDASTASISVILKYDPQSSAAMNTVDSIRSVAHANAPNGDKALVGGVSAIYKDINKAINHDYLVVFPVAGILIMLILGLMLRSVVAPWYLMASVGLGFAATLGATVLIFQHIQNQSGLMFMLPVFMYLFVVAIGTDYNILMISRLREEAREGREPREAAAQALRHAGPTVAAAGAILAGTFASMMLAGNTLFAEMGFSISFGIVIAAFVMAMFFTPSLTALIGHAAWWPGRADRRSAGPGESLVVAGNVPASLDESDDVDSASRR</sequence>
<keyword evidence="3" id="KW-1003">Cell membrane</keyword>
<comment type="subcellular location">
    <subcellularLocation>
        <location evidence="1">Cell membrane</location>
        <topology evidence="1">Multi-pass membrane protein</topology>
    </subcellularLocation>
</comment>
<dbReference type="Pfam" id="PF03176">
    <property type="entry name" value="MMPL"/>
    <property type="match status" value="2"/>
</dbReference>
<dbReference type="Gene3D" id="1.20.1640.10">
    <property type="entry name" value="Multidrug efflux transporter AcrB transmembrane domain"/>
    <property type="match status" value="2"/>
</dbReference>
<keyword evidence="11" id="KW-1185">Reference proteome</keyword>
<organism evidence="10 11">
    <name type="scientific">Streptacidiphilus cavernicola</name>
    <dbReference type="NCBI Taxonomy" id="3342716"/>
    <lineage>
        <taxon>Bacteria</taxon>
        <taxon>Bacillati</taxon>
        <taxon>Actinomycetota</taxon>
        <taxon>Actinomycetes</taxon>
        <taxon>Kitasatosporales</taxon>
        <taxon>Streptomycetaceae</taxon>
        <taxon>Streptacidiphilus</taxon>
    </lineage>
</organism>
<feature type="transmembrane region" description="Helical" evidence="8">
    <location>
        <begin position="550"/>
        <end position="574"/>
    </location>
</feature>
<evidence type="ECO:0000256" key="5">
    <source>
        <dbReference type="ARBA" id="ARBA00022989"/>
    </source>
</evidence>
<proteinExistence type="inferred from homology"/>
<name>A0ABV6UQP1_9ACTN</name>
<dbReference type="RefSeq" id="WP_030248209.1">
    <property type="nucleotide sequence ID" value="NZ_JBHEZZ010000011.1"/>
</dbReference>
<evidence type="ECO:0000259" key="9">
    <source>
        <dbReference type="PROSITE" id="PS50156"/>
    </source>
</evidence>
<feature type="transmembrane region" description="Helical" evidence="8">
    <location>
        <begin position="367"/>
        <end position="387"/>
    </location>
</feature>
<keyword evidence="6 8" id="KW-0472">Membrane</keyword>
<dbReference type="SUPFAM" id="SSF82866">
    <property type="entry name" value="Multidrug efflux transporter AcrB transmembrane domain"/>
    <property type="match status" value="2"/>
</dbReference>
<feature type="transmembrane region" description="Helical" evidence="8">
    <location>
        <begin position="203"/>
        <end position="223"/>
    </location>
</feature>
<evidence type="ECO:0000256" key="1">
    <source>
        <dbReference type="ARBA" id="ARBA00004651"/>
    </source>
</evidence>
<dbReference type="InterPro" id="IPR004869">
    <property type="entry name" value="MMPL_dom"/>
</dbReference>
<feature type="transmembrane region" description="Helical" evidence="8">
    <location>
        <begin position="628"/>
        <end position="649"/>
    </location>
</feature>
<feature type="region of interest" description="Disordered" evidence="7">
    <location>
        <begin position="700"/>
        <end position="727"/>
    </location>
</feature>
<keyword evidence="5 8" id="KW-1133">Transmembrane helix</keyword>
<feature type="domain" description="SSD" evidence="9">
    <location>
        <begin position="223"/>
        <end position="333"/>
    </location>
</feature>
<dbReference type="PROSITE" id="PS50156">
    <property type="entry name" value="SSD"/>
    <property type="match status" value="1"/>
</dbReference>
<dbReference type="InterPro" id="IPR000731">
    <property type="entry name" value="SSD"/>
</dbReference>
<feature type="transmembrane region" description="Helical" evidence="8">
    <location>
        <begin position="586"/>
        <end position="607"/>
    </location>
</feature>
<reference evidence="10 11" key="1">
    <citation type="submission" date="2024-09" db="EMBL/GenBank/DDBJ databases">
        <authorList>
            <person name="Lee S.D."/>
        </authorList>
    </citation>
    <scope>NUCLEOTIDE SEQUENCE [LARGE SCALE GENOMIC DNA]</scope>
    <source>
        <strain evidence="10 11">N1-5</strain>
    </source>
</reference>